<dbReference type="InterPro" id="IPR001647">
    <property type="entry name" value="HTH_TetR"/>
</dbReference>
<sequence>MRVPWNPNELALIALRLFRKREFDACSGADVASAARASRRTLFRHVTSRHV</sequence>
<keyword evidence="1" id="KW-0238">DNA-binding</keyword>
<dbReference type="Proteomes" id="UP000297851">
    <property type="component" value="Unassembled WGS sequence"/>
</dbReference>
<dbReference type="InterPro" id="IPR009057">
    <property type="entry name" value="Homeodomain-like_sf"/>
</dbReference>
<dbReference type="EMBL" id="SOGO01000021">
    <property type="protein sequence ID" value="TFD03287.1"/>
    <property type="molecule type" value="Genomic_DNA"/>
</dbReference>
<keyword evidence="4" id="KW-1185">Reference proteome</keyword>
<reference evidence="3 4" key="1">
    <citation type="submission" date="2019-03" db="EMBL/GenBank/DDBJ databases">
        <title>Genomics of glacier-inhabiting Cryobacterium strains.</title>
        <authorList>
            <person name="Liu Q."/>
            <person name="Xin Y.-H."/>
        </authorList>
    </citation>
    <scope>NUCLEOTIDE SEQUENCE [LARGE SCALE GENOMIC DNA]</scope>
    <source>
        <strain evidence="3 4">TMT2-16</strain>
    </source>
</reference>
<comment type="caution">
    <text evidence="3">The sequence shown here is derived from an EMBL/GenBank/DDBJ whole genome shotgun (WGS) entry which is preliminary data.</text>
</comment>
<dbReference type="Pfam" id="PF00440">
    <property type="entry name" value="TetR_N"/>
    <property type="match status" value="1"/>
</dbReference>
<dbReference type="SUPFAM" id="SSF46689">
    <property type="entry name" value="Homeodomain-like"/>
    <property type="match status" value="1"/>
</dbReference>
<accession>A0ABY2JE11</accession>
<dbReference type="Gene3D" id="1.10.10.60">
    <property type="entry name" value="Homeodomain-like"/>
    <property type="match status" value="1"/>
</dbReference>
<evidence type="ECO:0000259" key="2">
    <source>
        <dbReference type="Pfam" id="PF00440"/>
    </source>
</evidence>
<gene>
    <name evidence="3" type="ORF">E3T25_06630</name>
</gene>
<evidence type="ECO:0000256" key="1">
    <source>
        <dbReference type="ARBA" id="ARBA00023125"/>
    </source>
</evidence>
<organism evidence="3 4">
    <name type="scientific">Cryobacterium sandaracinum</name>
    <dbReference type="NCBI Taxonomy" id="1259247"/>
    <lineage>
        <taxon>Bacteria</taxon>
        <taxon>Bacillati</taxon>
        <taxon>Actinomycetota</taxon>
        <taxon>Actinomycetes</taxon>
        <taxon>Micrococcales</taxon>
        <taxon>Microbacteriaceae</taxon>
        <taxon>Cryobacterium</taxon>
    </lineage>
</organism>
<evidence type="ECO:0000313" key="3">
    <source>
        <dbReference type="EMBL" id="TFD03287.1"/>
    </source>
</evidence>
<evidence type="ECO:0000313" key="4">
    <source>
        <dbReference type="Proteomes" id="UP000297851"/>
    </source>
</evidence>
<name>A0ABY2JE11_9MICO</name>
<proteinExistence type="predicted"/>
<feature type="domain" description="HTH tetR-type" evidence="2">
    <location>
        <begin position="14"/>
        <end position="45"/>
    </location>
</feature>
<protein>
    <submittedName>
        <fullName evidence="3">TetR family transcriptional regulator</fullName>
    </submittedName>
</protein>